<dbReference type="InterPro" id="IPR032710">
    <property type="entry name" value="NTF2-like_dom_sf"/>
</dbReference>
<dbReference type="PANTHER" id="PTHR38436">
    <property type="entry name" value="POLYKETIDE CYCLASE SNOAL-LIKE DOMAIN"/>
    <property type="match status" value="1"/>
</dbReference>
<dbReference type="Proteomes" id="UP000054978">
    <property type="component" value="Unassembled WGS sequence"/>
</dbReference>
<comment type="caution">
    <text evidence="1">The sequence shown here is derived from an EMBL/GenBank/DDBJ whole genome shotgun (WGS) entry which is preliminary data.</text>
</comment>
<keyword evidence="2" id="KW-1185">Reference proteome</keyword>
<dbReference type="EMBL" id="FCOB02000002">
    <property type="protein sequence ID" value="SAK44510.1"/>
    <property type="molecule type" value="Genomic_DNA"/>
</dbReference>
<proteinExistence type="predicted"/>
<evidence type="ECO:0000313" key="2">
    <source>
        <dbReference type="Proteomes" id="UP000054978"/>
    </source>
</evidence>
<dbReference type="RefSeq" id="WP_087042720.1">
    <property type="nucleotide sequence ID" value="NZ_FCOB02000002.1"/>
</dbReference>
<reference evidence="1" key="1">
    <citation type="submission" date="2016-01" db="EMBL/GenBank/DDBJ databases">
        <authorList>
            <person name="Peeters C."/>
        </authorList>
    </citation>
    <scope>NUCLEOTIDE SEQUENCE [LARGE SCALE GENOMIC DNA]</scope>
    <source>
        <strain evidence="1">LMG 29326</strain>
    </source>
</reference>
<dbReference type="GO" id="GO:0030638">
    <property type="term" value="P:polyketide metabolic process"/>
    <property type="evidence" value="ECO:0007669"/>
    <property type="project" value="InterPro"/>
</dbReference>
<sequence length="148" mass="16626">MQAGQLTQAAAREAVERLYRAFSSKDVALLREAVTPDWQYIPEPPGQKPGPNQMIPIFADLANALPDMRIEILDMLTQNNRVGVRAEVSGTQSGPLMGIAATKKPIRFAIHSFHELRDGRVSKTWHLEDWLSVFRQLDAVPPRMNPRV</sequence>
<accession>A0A157ZG80</accession>
<dbReference type="Gene3D" id="3.10.450.50">
    <property type="match status" value="1"/>
</dbReference>
<protein>
    <submittedName>
        <fullName evidence="1">Polyketide cyclase</fullName>
    </submittedName>
</protein>
<dbReference type="AlphaFoldDB" id="A0A157ZG80"/>
<name>A0A157ZG80_9BURK</name>
<dbReference type="Pfam" id="PF07366">
    <property type="entry name" value="SnoaL"/>
    <property type="match status" value="1"/>
</dbReference>
<dbReference type="SUPFAM" id="SSF54427">
    <property type="entry name" value="NTF2-like"/>
    <property type="match status" value="1"/>
</dbReference>
<dbReference type="InterPro" id="IPR009959">
    <property type="entry name" value="Cyclase_SnoaL-like"/>
</dbReference>
<dbReference type="PANTHER" id="PTHR38436:SF1">
    <property type="entry name" value="ESTER CYCLASE"/>
    <property type="match status" value="1"/>
</dbReference>
<dbReference type="STRING" id="1777144.AWB83_00554"/>
<organism evidence="1 2">
    <name type="scientific">Caballeronia ptereochthonis</name>
    <dbReference type="NCBI Taxonomy" id="1777144"/>
    <lineage>
        <taxon>Bacteria</taxon>
        <taxon>Pseudomonadati</taxon>
        <taxon>Pseudomonadota</taxon>
        <taxon>Betaproteobacteria</taxon>
        <taxon>Burkholderiales</taxon>
        <taxon>Burkholderiaceae</taxon>
        <taxon>Caballeronia</taxon>
    </lineage>
</organism>
<evidence type="ECO:0000313" key="1">
    <source>
        <dbReference type="EMBL" id="SAK44510.1"/>
    </source>
</evidence>
<dbReference type="OrthoDB" id="9182871at2"/>
<gene>
    <name evidence="1" type="ORF">AWB83_00554</name>
</gene>